<evidence type="ECO:0000313" key="4">
    <source>
        <dbReference type="EMBL" id="OGN32183.1"/>
    </source>
</evidence>
<dbReference type="Pfam" id="PF02481">
    <property type="entry name" value="DNA_processg_A"/>
    <property type="match status" value="1"/>
</dbReference>
<comment type="caution">
    <text evidence="4">The sequence shown here is derived from an EMBL/GenBank/DDBJ whole genome shotgun (WGS) entry which is preliminary data.</text>
</comment>
<protein>
    <submittedName>
        <fullName evidence="4">DNA protecting protein DprA</fullName>
    </submittedName>
</protein>
<dbReference type="AlphaFoldDB" id="A0A1F8H3L8"/>
<evidence type="ECO:0000313" key="5">
    <source>
        <dbReference type="Proteomes" id="UP000177676"/>
    </source>
</evidence>
<dbReference type="GO" id="GO:0009294">
    <property type="term" value="P:DNA-mediated transformation"/>
    <property type="evidence" value="ECO:0007669"/>
    <property type="project" value="InterPro"/>
</dbReference>
<name>A0A1F8H3L8_9BACT</name>
<dbReference type="SUPFAM" id="SSF102405">
    <property type="entry name" value="MCP/YpsA-like"/>
    <property type="match status" value="1"/>
</dbReference>
<evidence type="ECO:0000259" key="2">
    <source>
        <dbReference type="Pfam" id="PF02481"/>
    </source>
</evidence>
<dbReference type="Pfam" id="PF17782">
    <property type="entry name" value="WHD_DprA"/>
    <property type="match status" value="1"/>
</dbReference>
<dbReference type="EMBL" id="MGKS01000018">
    <property type="protein sequence ID" value="OGN32183.1"/>
    <property type="molecule type" value="Genomic_DNA"/>
</dbReference>
<accession>A0A1F8H3L8</accession>
<reference evidence="4 5" key="1">
    <citation type="journal article" date="2016" name="Nat. Commun.">
        <title>Thousands of microbial genomes shed light on interconnected biogeochemical processes in an aquifer system.</title>
        <authorList>
            <person name="Anantharaman K."/>
            <person name="Brown C.T."/>
            <person name="Hug L.A."/>
            <person name="Sharon I."/>
            <person name="Castelle C.J."/>
            <person name="Probst A.J."/>
            <person name="Thomas B.C."/>
            <person name="Singh A."/>
            <person name="Wilkins M.J."/>
            <person name="Karaoz U."/>
            <person name="Brodie E.L."/>
            <person name="Williams K.H."/>
            <person name="Hubbard S.S."/>
            <person name="Banfield J.F."/>
        </authorList>
    </citation>
    <scope>NUCLEOTIDE SEQUENCE [LARGE SCALE GENOMIC DNA]</scope>
</reference>
<dbReference type="PANTHER" id="PTHR43022">
    <property type="entry name" value="PROTEIN SMF"/>
    <property type="match status" value="1"/>
</dbReference>
<dbReference type="Proteomes" id="UP000177676">
    <property type="component" value="Unassembled WGS sequence"/>
</dbReference>
<dbReference type="InterPro" id="IPR041614">
    <property type="entry name" value="DprA_WH"/>
</dbReference>
<sequence>MDPEKEWQELHKENVQVVSLNDQAYPEPLKQIADPPFLLYIKGNKDALKGSCFAVVGTRSLTEYGKRAAPLIVEPLAQAGLTIVSGLAMGIDGLAHQAAVKMNQPTIAVLGGGLNDSSIVAENRKLAREIIQKNGAIITEYPLLASGNKTSFPQRNRIISGLSRGVLVIEADEESGSLITAQCALDQNRDVFAVPGSIFSSKSKGPNQLIASGAKVVTDSSAILTEYNIDSNVRQLVLIPSNDLEKSIFNIISQNSLSLDEIIRATAKPAPEIISCLMNMELENKIINLGNNRFALPS</sequence>
<dbReference type="Gene3D" id="3.40.50.450">
    <property type="match status" value="1"/>
</dbReference>
<gene>
    <name evidence="4" type="ORF">A3I92_01720</name>
</gene>
<dbReference type="Gene3D" id="1.10.10.10">
    <property type="entry name" value="Winged helix-like DNA-binding domain superfamily/Winged helix DNA-binding domain"/>
    <property type="match status" value="1"/>
</dbReference>
<evidence type="ECO:0000256" key="1">
    <source>
        <dbReference type="ARBA" id="ARBA00006525"/>
    </source>
</evidence>
<feature type="domain" description="DprA winged helix" evidence="3">
    <location>
        <begin position="240"/>
        <end position="286"/>
    </location>
</feature>
<evidence type="ECO:0000259" key="3">
    <source>
        <dbReference type="Pfam" id="PF17782"/>
    </source>
</evidence>
<feature type="domain" description="Smf/DprA SLOG" evidence="2">
    <location>
        <begin position="17"/>
        <end position="227"/>
    </location>
</feature>
<dbReference type="InterPro" id="IPR057666">
    <property type="entry name" value="DrpA_SLOG"/>
</dbReference>
<dbReference type="NCBIfam" id="TIGR00732">
    <property type="entry name" value="dprA"/>
    <property type="match status" value="1"/>
</dbReference>
<comment type="similarity">
    <text evidence="1">Belongs to the DprA/Smf family.</text>
</comment>
<dbReference type="InterPro" id="IPR036388">
    <property type="entry name" value="WH-like_DNA-bd_sf"/>
</dbReference>
<proteinExistence type="inferred from homology"/>
<dbReference type="PANTHER" id="PTHR43022:SF1">
    <property type="entry name" value="PROTEIN SMF"/>
    <property type="match status" value="1"/>
</dbReference>
<dbReference type="InterPro" id="IPR003488">
    <property type="entry name" value="DprA"/>
</dbReference>
<organism evidence="4 5">
    <name type="scientific">Candidatus Yanofskybacteria bacterium RIFCSPLOWO2_02_FULL_43_10b</name>
    <dbReference type="NCBI Taxonomy" id="1802704"/>
    <lineage>
        <taxon>Bacteria</taxon>
        <taxon>Candidatus Yanofskyibacteriota</taxon>
    </lineage>
</organism>